<feature type="domain" description="TNFR-Cys" evidence="9">
    <location>
        <begin position="36"/>
        <end position="73"/>
    </location>
</feature>
<dbReference type="PROSITE" id="PS00652">
    <property type="entry name" value="TNFR_NGFR_1"/>
    <property type="match status" value="2"/>
</dbReference>
<dbReference type="KEGG" id="vg:36841032"/>
<feature type="repeat" description="TNFR-Cys" evidence="8">
    <location>
        <begin position="162"/>
        <end position="202"/>
    </location>
</feature>
<dbReference type="PANTHER" id="PTHR23097:SF90">
    <property type="entry name" value="TUMOR NECROSIS FACTOR RECEPTOR SUPERFAMILY MEMBER 11B"/>
    <property type="match status" value="1"/>
</dbReference>
<keyword evidence="3" id="KW-0053">Apoptosis</keyword>
<sequence>MIFNVTSTVVFTLTYLCIVCVIGHRVQVATPKPEPTCENGKYYDRYANRCCTKCPAGTHVKEYCGKNIDDTICTECPDGSYTAYPNWLRHCLSCRGPCDSTMKESKKCSSDTDRVCVCGNGRYCALKGSNGGCRYCAPHTKCPPGKGVKVAGTQNDDVVCSPCPDGTFSNITSSTDTCKNHTQCPPGEGVYSPGTQKDDVVCSPCPDGTFSNITSSTAKCVGHSPCPPGEGIIVAGTKKDDVLCKQCPDGTFANVTSGSCNNHTKCPPGQGVSRRGNNIDDVVCQNCPHNTYSNTTSSTDTCTGFTSCPIGSGVDVQGTPYSDVICTLCGHGTYSSKDSDVDPCHPHSRCDGIVVSAGTSTSDVECDDVSYVEKDFYKVKY</sequence>
<feature type="disulfide bond" evidence="8">
    <location>
        <begin position="184"/>
        <end position="202"/>
    </location>
</feature>
<evidence type="ECO:0000256" key="4">
    <source>
        <dbReference type="ARBA" id="ARBA00022729"/>
    </source>
</evidence>
<keyword evidence="7" id="KW-0325">Glycoprotein</keyword>
<feature type="disulfide bond" evidence="8">
    <location>
        <begin position="76"/>
        <end position="91"/>
    </location>
</feature>
<feature type="repeat" description="TNFR-Cys" evidence="8">
    <location>
        <begin position="36"/>
        <end position="73"/>
    </location>
</feature>
<feature type="domain" description="TNFR-Cys" evidence="9">
    <location>
        <begin position="204"/>
        <end position="244"/>
    </location>
</feature>
<dbReference type="GO" id="GO:0005576">
    <property type="term" value="C:extracellular region"/>
    <property type="evidence" value="ECO:0007669"/>
    <property type="project" value="UniProtKB-SubCell"/>
</dbReference>
<evidence type="ECO:0000313" key="11">
    <source>
        <dbReference type="Proteomes" id="UP000249273"/>
    </source>
</evidence>
<evidence type="ECO:0000313" key="10">
    <source>
        <dbReference type="EMBL" id="AWU47080.1"/>
    </source>
</evidence>
<accession>A0A2U9QHJ9</accession>
<comment type="subcellular location">
    <subcellularLocation>
        <location evidence="1">Secreted</location>
    </subcellularLocation>
</comment>
<keyword evidence="10" id="KW-0675">Receptor</keyword>
<organism evidence="10">
    <name type="scientific">Sea otter poxvirus</name>
    <dbReference type="NCBI Taxonomy" id="1416741"/>
    <lineage>
        <taxon>Viruses</taxon>
        <taxon>Varidnaviria</taxon>
        <taxon>Bamfordvirae</taxon>
        <taxon>Nucleocytoviricota</taxon>
        <taxon>Pokkesviricetes</taxon>
        <taxon>Chitovirales</taxon>
        <taxon>Poxviridae</taxon>
        <taxon>Chordopoxvirinae</taxon>
        <taxon>Mustelpoxvirus</taxon>
        <taxon>Mustelpoxvirus seaotterpox</taxon>
        <taxon>Sea otterpox virus</taxon>
    </lineage>
</organism>
<gene>
    <name evidence="10" type="primary">SOPV-ELK-035</name>
</gene>
<dbReference type="SUPFAM" id="SSF57586">
    <property type="entry name" value="TNF receptor-like"/>
    <property type="match status" value="6"/>
</dbReference>
<evidence type="ECO:0000256" key="6">
    <source>
        <dbReference type="ARBA" id="ARBA00023157"/>
    </source>
</evidence>
<evidence type="ECO:0000256" key="7">
    <source>
        <dbReference type="ARBA" id="ARBA00023180"/>
    </source>
</evidence>
<protein>
    <submittedName>
        <fullName evidence="10">TNF receptor-like protein</fullName>
    </submittedName>
</protein>
<keyword evidence="2" id="KW-0964">Secreted</keyword>
<dbReference type="Proteomes" id="UP000249273">
    <property type="component" value="Segment"/>
</dbReference>
<keyword evidence="11" id="KW-1185">Reference proteome</keyword>
<evidence type="ECO:0000256" key="5">
    <source>
        <dbReference type="ARBA" id="ARBA00022737"/>
    </source>
</evidence>
<feature type="domain" description="TNFR-Cys" evidence="9">
    <location>
        <begin position="75"/>
        <end position="116"/>
    </location>
</feature>
<name>A0A2U9QHJ9_9POXV</name>
<feature type="repeat" description="TNFR-Cys" evidence="8">
    <location>
        <begin position="75"/>
        <end position="116"/>
    </location>
</feature>
<dbReference type="InterPro" id="IPR001368">
    <property type="entry name" value="TNFR/NGFR_Cys_rich_reg"/>
</dbReference>
<evidence type="ECO:0000256" key="2">
    <source>
        <dbReference type="ARBA" id="ARBA00022525"/>
    </source>
</evidence>
<dbReference type="InterPro" id="IPR052459">
    <property type="entry name" value="TNFRSF_decoy_receptor"/>
</dbReference>
<evidence type="ECO:0000259" key="9">
    <source>
        <dbReference type="PROSITE" id="PS50050"/>
    </source>
</evidence>
<dbReference type="RefSeq" id="YP_009480573.1">
    <property type="nucleotide sequence ID" value="NC_037656.1"/>
</dbReference>
<evidence type="ECO:0000256" key="1">
    <source>
        <dbReference type="ARBA" id="ARBA00004613"/>
    </source>
</evidence>
<keyword evidence="5" id="KW-0677">Repeat</keyword>
<evidence type="ECO:0000256" key="8">
    <source>
        <dbReference type="PROSITE-ProRule" id="PRU00206"/>
    </source>
</evidence>
<dbReference type="Gene3D" id="2.10.50.10">
    <property type="entry name" value="Tumor Necrosis Factor Receptor, subunit A, domain 2"/>
    <property type="match status" value="6"/>
</dbReference>
<feature type="disulfide bond" evidence="8">
    <location>
        <begin position="51"/>
        <end position="64"/>
    </location>
</feature>
<dbReference type="PROSITE" id="PS50050">
    <property type="entry name" value="TNFR_NGFR_2"/>
    <property type="match status" value="5"/>
</dbReference>
<dbReference type="OrthoDB" id="11333at10239"/>
<dbReference type="SMART" id="SM00208">
    <property type="entry name" value="TNFR"/>
    <property type="match status" value="8"/>
</dbReference>
<feature type="repeat" description="TNFR-Cys" evidence="8">
    <location>
        <begin position="204"/>
        <end position="244"/>
    </location>
</feature>
<dbReference type="GeneID" id="36841032"/>
<dbReference type="Pfam" id="PF00020">
    <property type="entry name" value="TNFR_c6"/>
    <property type="match status" value="5"/>
</dbReference>
<feature type="disulfide bond" evidence="8">
    <location>
        <begin position="205"/>
        <end position="220"/>
    </location>
</feature>
<feature type="domain" description="TNFR-Cys" evidence="9">
    <location>
        <begin position="162"/>
        <end position="202"/>
    </location>
</feature>
<dbReference type="SMART" id="SM01411">
    <property type="entry name" value="Ephrin_rec_like"/>
    <property type="match status" value="4"/>
</dbReference>
<dbReference type="EMBL" id="MH427217">
    <property type="protein sequence ID" value="AWU47080.1"/>
    <property type="molecule type" value="Genomic_DNA"/>
</dbReference>
<feature type="disulfide bond" evidence="8">
    <location>
        <begin position="226"/>
        <end position="244"/>
    </location>
</feature>
<feature type="disulfide bond" evidence="8">
    <location>
        <begin position="98"/>
        <end position="116"/>
    </location>
</feature>
<feature type="domain" description="TNFR-Cys" evidence="9">
    <location>
        <begin position="117"/>
        <end position="160"/>
    </location>
</feature>
<keyword evidence="4" id="KW-0732">Signal</keyword>
<feature type="repeat" description="TNFR-Cys" evidence="8">
    <location>
        <begin position="117"/>
        <end position="160"/>
    </location>
</feature>
<feature type="disulfide bond" evidence="8">
    <location>
        <begin position="142"/>
        <end position="160"/>
    </location>
</feature>
<evidence type="ECO:0000256" key="3">
    <source>
        <dbReference type="ARBA" id="ARBA00022703"/>
    </source>
</evidence>
<proteinExistence type="predicted"/>
<reference evidence="10" key="1">
    <citation type="submission" date="2018-05" db="EMBL/GenBank/DDBJ databases">
        <title>Complete Genome Sequence of a Novel Sea Otter Poxvirus.</title>
        <authorList>
            <person name="Jacob J.M."/>
            <person name="Subramaniam K."/>
            <person name="Tu S.-L."/>
            <person name="Nielsen O."/>
            <person name="Tuomi P.A."/>
            <person name="Upton C."/>
            <person name="Waltzek T.B."/>
        </authorList>
    </citation>
    <scope>NUCLEOTIDE SEQUENCE [LARGE SCALE GENOMIC DNA]</scope>
    <source>
        <strain evidence="10">ELK</strain>
    </source>
</reference>
<comment type="caution">
    <text evidence="8">Lacks conserved residue(s) required for the propagation of feature annotation.</text>
</comment>
<keyword evidence="6 8" id="KW-1015">Disulfide bond</keyword>
<feature type="disulfide bond" evidence="8">
    <location>
        <begin position="163"/>
        <end position="178"/>
    </location>
</feature>
<dbReference type="PANTHER" id="PTHR23097">
    <property type="entry name" value="TUMOR NECROSIS FACTOR RECEPTOR SUPERFAMILY MEMBER"/>
    <property type="match status" value="1"/>
</dbReference>